<dbReference type="Proteomes" id="UP000198525">
    <property type="component" value="Unassembled WGS sequence"/>
</dbReference>
<proteinExistence type="predicted"/>
<gene>
    <name evidence="1" type="ORF">SAMN04487954_104318</name>
</gene>
<evidence type="ECO:0000313" key="1">
    <source>
        <dbReference type="EMBL" id="SDJ41279.1"/>
    </source>
</evidence>
<protein>
    <submittedName>
        <fullName evidence="1">P2-like prophage tail protein X</fullName>
    </submittedName>
</protein>
<name>A0A1G8TIA2_9GAMM</name>
<dbReference type="EMBL" id="FNES01000004">
    <property type="protein sequence ID" value="SDJ41279.1"/>
    <property type="molecule type" value="Genomic_DNA"/>
</dbReference>
<reference evidence="1 2" key="1">
    <citation type="submission" date="2016-10" db="EMBL/GenBank/DDBJ databases">
        <authorList>
            <person name="de Groot N.N."/>
        </authorList>
    </citation>
    <scope>NUCLEOTIDE SEQUENCE [LARGE SCALE GENOMIC DNA]</scope>
    <source>
        <strain evidence="1 2">CGMCC 1.6133</strain>
    </source>
</reference>
<accession>A0A1G8TIA2</accession>
<dbReference type="AlphaFoldDB" id="A0A1G8TIA2"/>
<keyword evidence="2" id="KW-1185">Reference proteome</keyword>
<dbReference type="Pfam" id="PF05489">
    <property type="entry name" value="Phage_tail_X"/>
    <property type="match status" value="1"/>
</dbReference>
<dbReference type="OrthoDB" id="8759063at2"/>
<sequence>MTITVRAQQGDTLDALCHRHLRATAAVTEQALALNPGLAELGPVLPEGHAVTLPEAAPQPERNDTINLWS</sequence>
<organism evidence="1 2">
    <name type="scientific">Billgrantia gudaonensis</name>
    <dbReference type="NCBI Taxonomy" id="376427"/>
    <lineage>
        <taxon>Bacteria</taxon>
        <taxon>Pseudomonadati</taxon>
        <taxon>Pseudomonadota</taxon>
        <taxon>Gammaproteobacteria</taxon>
        <taxon>Oceanospirillales</taxon>
        <taxon>Halomonadaceae</taxon>
        <taxon>Billgrantia</taxon>
    </lineage>
</organism>
<evidence type="ECO:0000313" key="2">
    <source>
        <dbReference type="Proteomes" id="UP000198525"/>
    </source>
</evidence>
<dbReference type="RefSeq" id="WP_089684636.1">
    <property type="nucleotide sequence ID" value="NZ_FNES01000004.1"/>
</dbReference>
<dbReference type="STRING" id="376427.SAMN04487954_104318"/>
<dbReference type="InterPro" id="IPR008861">
    <property type="entry name" value="GpX-like"/>
</dbReference>